<name>A0ABR1ZWY9_9ROSI</name>
<protein>
    <recommendedName>
        <fullName evidence="2">Survival Motor Neuron Gemin2-binding domain-containing protein</fullName>
    </recommendedName>
</protein>
<dbReference type="Proteomes" id="UP001396334">
    <property type="component" value="Unassembled WGS sequence"/>
</dbReference>
<dbReference type="EMBL" id="JBBPBN010000515">
    <property type="protein sequence ID" value="KAK8485179.1"/>
    <property type="molecule type" value="Genomic_DNA"/>
</dbReference>
<accession>A0ABR1ZWY9</accession>
<feature type="region of interest" description="Disordered" evidence="1">
    <location>
        <begin position="28"/>
        <end position="103"/>
    </location>
</feature>
<dbReference type="CDD" id="cd22851">
    <property type="entry name" value="SMN_N"/>
    <property type="match status" value="1"/>
</dbReference>
<comment type="caution">
    <text evidence="3">The sequence shown here is derived from an EMBL/GenBank/DDBJ whole genome shotgun (WGS) entry which is preliminary data.</text>
</comment>
<reference evidence="3 4" key="1">
    <citation type="journal article" date="2024" name="G3 (Bethesda)">
        <title>Genome assembly of Hibiscus sabdariffa L. provides insights into metabolisms of medicinal natural products.</title>
        <authorList>
            <person name="Kim T."/>
        </authorList>
    </citation>
    <scope>NUCLEOTIDE SEQUENCE [LARGE SCALE GENOMIC DNA]</scope>
    <source>
        <strain evidence="3">TK-2024</strain>
        <tissue evidence="3">Old leaves</tissue>
    </source>
</reference>
<organism evidence="3 4">
    <name type="scientific">Hibiscus sabdariffa</name>
    <name type="common">roselle</name>
    <dbReference type="NCBI Taxonomy" id="183260"/>
    <lineage>
        <taxon>Eukaryota</taxon>
        <taxon>Viridiplantae</taxon>
        <taxon>Streptophyta</taxon>
        <taxon>Embryophyta</taxon>
        <taxon>Tracheophyta</taxon>
        <taxon>Spermatophyta</taxon>
        <taxon>Magnoliopsida</taxon>
        <taxon>eudicotyledons</taxon>
        <taxon>Gunneridae</taxon>
        <taxon>Pentapetalae</taxon>
        <taxon>rosids</taxon>
        <taxon>malvids</taxon>
        <taxon>Malvales</taxon>
        <taxon>Malvaceae</taxon>
        <taxon>Malvoideae</taxon>
        <taxon>Hibiscus</taxon>
    </lineage>
</organism>
<dbReference type="Pfam" id="PF20636">
    <property type="entry name" value="SMN_G2-BD"/>
    <property type="match status" value="1"/>
</dbReference>
<evidence type="ECO:0000313" key="4">
    <source>
        <dbReference type="Proteomes" id="UP001396334"/>
    </source>
</evidence>
<dbReference type="InterPro" id="IPR040424">
    <property type="entry name" value="Smn1"/>
</dbReference>
<keyword evidence="4" id="KW-1185">Reference proteome</keyword>
<dbReference type="PANTHER" id="PTHR39267:SF1">
    <property type="entry name" value="SURVIVAL MOTOR NEURON PROTEIN"/>
    <property type="match status" value="1"/>
</dbReference>
<evidence type="ECO:0000313" key="3">
    <source>
        <dbReference type="EMBL" id="KAK8485179.1"/>
    </source>
</evidence>
<feature type="domain" description="Survival Motor Neuron Gemin2-binding" evidence="2">
    <location>
        <begin position="1"/>
        <end position="26"/>
    </location>
</feature>
<proteinExistence type="predicted"/>
<dbReference type="InterPro" id="IPR049481">
    <property type="entry name" value="SMN_G2-BD"/>
</dbReference>
<sequence>MGKESELWDDSALIDAFDNAMSKYKMHGKKKSEANVSVHRSGDEAMKPRDAGENSSASVITGAETEEAMDLEQVKENHTPEPYTYSSTSLPMQDGYSDLQGSQDYNRLRNLADAVRFSC</sequence>
<feature type="compositionally biased region" description="Basic and acidic residues" evidence="1">
    <location>
        <begin position="40"/>
        <end position="52"/>
    </location>
</feature>
<gene>
    <name evidence="3" type="ORF">V6N11_080189</name>
</gene>
<evidence type="ECO:0000256" key="1">
    <source>
        <dbReference type="SAM" id="MobiDB-lite"/>
    </source>
</evidence>
<evidence type="ECO:0000259" key="2">
    <source>
        <dbReference type="Pfam" id="PF20636"/>
    </source>
</evidence>
<dbReference type="PANTHER" id="PTHR39267">
    <property type="entry name" value="SURVIVAL MOTOR NEURON-LIKE PROTEIN 1"/>
    <property type="match status" value="1"/>
</dbReference>